<evidence type="ECO:0000259" key="21">
    <source>
        <dbReference type="PROSITE" id="PS50894"/>
    </source>
</evidence>
<feature type="region of interest" description="Disordered" evidence="17">
    <location>
        <begin position="697"/>
        <end position="723"/>
    </location>
</feature>
<evidence type="ECO:0000256" key="16">
    <source>
        <dbReference type="SAM" id="Coils"/>
    </source>
</evidence>
<evidence type="ECO:0000259" key="19">
    <source>
        <dbReference type="PROSITE" id="PS50109"/>
    </source>
</evidence>
<dbReference type="Proteomes" id="UP000248916">
    <property type="component" value="Unassembled WGS sequence"/>
</dbReference>
<evidence type="ECO:0000256" key="4">
    <source>
        <dbReference type="ARBA" id="ARBA00022475"/>
    </source>
</evidence>
<keyword evidence="5 15" id="KW-0597">Phosphoprotein</keyword>
<dbReference type="PROSITE" id="PS50110">
    <property type="entry name" value="RESPONSE_REGULATORY"/>
    <property type="match status" value="1"/>
</dbReference>
<evidence type="ECO:0000256" key="14">
    <source>
        <dbReference type="PROSITE-ProRule" id="PRU00110"/>
    </source>
</evidence>
<dbReference type="InterPro" id="IPR003594">
    <property type="entry name" value="HATPase_dom"/>
</dbReference>
<feature type="transmembrane region" description="Helical" evidence="18">
    <location>
        <begin position="173"/>
        <end position="193"/>
    </location>
</feature>
<evidence type="ECO:0000256" key="9">
    <source>
        <dbReference type="ARBA" id="ARBA00022777"/>
    </source>
</evidence>
<dbReference type="CDD" id="cd00082">
    <property type="entry name" value="HisKA"/>
    <property type="match status" value="1"/>
</dbReference>
<dbReference type="GO" id="GO:0005524">
    <property type="term" value="F:ATP binding"/>
    <property type="evidence" value="ECO:0007669"/>
    <property type="project" value="UniProtKB-KW"/>
</dbReference>
<dbReference type="Pfam" id="PF00072">
    <property type="entry name" value="Response_reg"/>
    <property type="match status" value="1"/>
</dbReference>
<dbReference type="SUPFAM" id="SSF52172">
    <property type="entry name" value="CheY-like"/>
    <property type="match status" value="1"/>
</dbReference>
<evidence type="ECO:0000256" key="17">
    <source>
        <dbReference type="SAM" id="MobiDB-lite"/>
    </source>
</evidence>
<keyword evidence="8" id="KW-0547">Nucleotide-binding</keyword>
<name>A0A2W7MYX4_9RHOB</name>
<dbReference type="Gene3D" id="3.30.565.10">
    <property type="entry name" value="Histidine kinase-like ATPase, C-terminal domain"/>
    <property type="match status" value="1"/>
</dbReference>
<feature type="domain" description="HPt" evidence="21">
    <location>
        <begin position="615"/>
        <end position="720"/>
    </location>
</feature>
<evidence type="ECO:0000256" key="8">
    <source>
        <dbReference type="ARBA" id="ARBA00022741"/>
    </source>
</evidence>
<gene>
    <name evidence="22" type="ORF">LX81_03938</name>
</gene>
<feature type="coiled-coil region" evidence="16">
    <location>
        <begin position="188"/>
        <end position="218"/>
    </location>
</feature>
<evidence type="ECO:0000256" key="1">
    <source>
        <dbReference type="ARBA" id="ARBA00000085"/>
    </source>
</evidence>
<keyword evidence="4" id="KW-1003">Cell membrane</keyword>
<keyword evidence="9 22" id="KW-0418">Kinase</keyword>
<feature type="domain" description="Response regulatory" evidence="20">
    <location>
        <begin position="469"/>
        <end position="583"/>
    </location>
</feature>
<accession>A0A2W7MYX4</accession>
<dbReference type="GO" id="GO:0000155">
    <property type="term" value="F:phosphorelay sensor kinase activity"/>
    <property type="evidence" value="ECO:0007669"/>
    <property type="project" value="InterPro"/>
</dbReference>
<dbReference type="EMBL" id="QKZL01000032">
    <property type="protein sequence ID" value="PZX11347.1"/>
    <property type="molecule type" value="Genomic_DNA"/>
</dbReference>
<keyword evidence="16" id="KW-0175">Coiled coil</keyword>
<feature type="transmembrane region" description="Helical" evidence="18">
    <location>
        <begin position="6"/>
        <end position="21"/>
    </location>
</feature>
<dbReference type="EC" id="2.7.13.3" evidence="3"/>
<evidence type="ECO:0000256" key="18">
    <source>
        <dbReference type="SAM" id="Phobius"/>
    </source>
</evidence>
<dbReference type="AlphaFoldDB" id="A0A2W7MYX4"/>
<dbReference type="PRINTS" id="PR00344">
    <property type="entry name" value="BCTRLSENSOR"/>
</dbReference>
<evidence type="ECO:0000256" key="12">
    <source>
        <dbReference type="ARBA" id="ARBA00023012"/>
    </source>
</evidence>
<keyword evidence="6" id="KW-0808">Transferase</keyword>
<feature type="modified residue" description="Phosphohistidine" evidence="14">
    <location>
        <position position="654"/>
    </location>
</feature>
<dbReference type="InterPro" id="IPR001789">
    <property type="entry name" value="Sig_transdc_resp-reg_receiver"/>
</dbReference>
<dbReference type="SMART" id="SM00388">
    <property type="entry name" value="HisKA"/>
    <property type="match status" value="1"/>
</dbReference>
<protein>
    <recommendedName>
        <fullName evidence="3">histidine kinase</fullName>
        <ecNumber evidence="3">2.7.13.3</ecNumber>
    </recommendedName>
</protein>
<evidence type="ECO:0000313" key="23">
    <source>
        <dbReference type="Proteomes" id="UP000248916"/>
    </source>
</evidence>
<dbReference type="InterPro" id="IPR003661">
    <property type="entry name" value="HisK_dim/P_dom"/>
</dbReference>
<dbReference type="InterPro" id="IPR036641">
    <property type="entry name" value="HPT_dom_sf"/>
</dbReference>
<keyword evidence="10" id="KW-0067">ATP-binding</keyword>
<dbReference type="SUPFAM" id="SSF55874">
    <property type="entry name" value="ATPase domain of HSP90 chaperone/DNA topoisomerase II/histidine kinase"/>
    <property type="match status" value="1"/>
</dbReference>
<sequence length="723" mass="77751">MILTATSVGIFASIVIMFLSLEERQKEIDAGIRENAVWAAYQADREAGRLIEAIFAAEQSPTPETLDALLLRYDLLYSRAPLLSEGKFSVAMGGDTAIVDKAAEVYDSIVSLAPLIDGVVGDGEAFRRELPRLREHAGDIRERTQRLAQIGNALNNQARIVSRNQVKQTYHRIAVSVGILTLTLAMIVALLAIQLRQLSRARQKLEAMSERNAKAAAEAEAGNHAKSVFLAAMSHEIRTPLNGILGTAEVLADTPLTAAQKQRLETIRHSGNLLLDVISDILDFSKLESGEAKAEIVSFSLADILEPVRSIMAPRAEAAGLDFDIEAPDVSITTDPTWIRQVIVNLVNNAIKFTASGSVKVAVRLAAADRLRVEVRDSGVGIGKKDLPKLFREFSQIDAGARRKFGGTGLGLVICKRLIEALDGRIGVETSQGRGSCFWFEVPAAPIELQARTPSPASTARAGIRHSGRVLVVEDNAINRQVACDLLMRLGVDAFCAEDGQQGIEAVVAERIDLVFMDMQMPVMDGIAATRKLREMGFRTPIVGLTANAFVSDRAACLDAGMNDYLSKPVTRDKLAGILDNWLSGPSDTAKPDDTAPPMPPQPNAQRVALEAELGADTVANLIEQFALNARDLVGKIRIAEIEGDAVARDRALHTLKGSALTLGFDEIARLATQFGGDEKNVIDRLAWSVEAVGRPEEVGQVPPSDSEHGACGSSVLKSSAGT</sequence>
<dbReference type="Gene3D" id="1.10.287.130">
    <property type="match status" value="1"/>
</dbReference>
<dbReference type="InterPro" id="IPR005467">
    <property type="entry name" value="His_kinase_dom"/>
</dbReference>
<evidence type="ECO:0000259" key="20">
    <source>
        <dbReference type="PROSITE" id="PS50110"/>
    </source>
</evidence>
<dbReference type="OrthoDB" id="9801651at2"/>
<dbReference type="PANTHER" id="PTHR45339:SF1">
    <property type="entry name" value="HYBRID SIGNAL TRANSDUCTION HISTIDINE KINASE J"/>
    <property type="match status" value="1"/>
</dbReference>
<dbReference type="CDD" id="cd17546">
    <property type="entry name" value="REC_hyHK_CKI1_RcsC-like"/>
    <property type="match status" value="1"/>
</dbReference>
<comment type="catalytic activity">
    <reaction evidence="1">
        <text>ATP + protein L-histidine = ADP + protein N-phospho-L-histidine.</text>
        <dbReference type="EC" id="2.7.13.3"/>
    </reaction>
</comment>
<keyword evidence="7 18" id="KW-0812">Transmembrane</keyword>
<evidence type="ECO:0000256" key="11">
    <source>
        <dbReference type="ARBA" id="ARBA00022989"/>
    </source>
</evidence>
<evidence type="ECO:0000256" key="2">
    <source>
        <dbReference type="ARBA" id="ARBA00004651"/>
    </source>
</evidence>
<keyword evidence="23" id="KW-1185">Reference proteome</keyword>
<dbReference type="InterPro" id="IPR011006">
    <property type="entry name" value="CheY-like_superfamily"/>
</dbReference>
<dbReference type="GO" id="GO:0005886">
    <property type="term" value="C:plasma membrane"/>
    <property type="evidence" value="ECO:0007669"/>
    <property type="project" value="UniProtKB-SubCell"/>
</dbReference>
<dbReference type="FunFam" id="3.30.565.10:FF:000010">
    <property type="entry name" value="Sensor histidine kinase RcsC"/>
    <property type="match status" value="1"/>
</dbReference>
<evidence type="ECO:0000256" key="10">
    <source>
        <dbReference type="ARBA" id="ARBA00022840"/>
    </source>
</evidence>
<dbReference type="Pfam" id="PF01627">
    <property type="entry name" value="Hpt"/>
    <property type="match status" value="1"/>
</dbReference>
<dbReference type="SMART" id="SM00448">
    <property type="entry name" value="REC"/>
    <property type="match status" value="1"/>
</dbReference>
<dbReference type="PROSITE" id="PS50894">
    <property type="entry name" value="HPT"/>
    <property type="match status" value="1"/>
</dbReference>
<proteinExistence type="predicted"/>
<dbReference type="RefSeq" id="WP_111538938.1">
    <property type="nucleotide sequence ID" value="NZ_QKZL01000032.1"/>
</dbReference>
<keyword evidence="13 18" id="KW-0472">Membrane</keyword>
<evidence type="ECO:0000256" key="13">
    <source>
        <dbReference type="ARBA" id="ARBA00023136"/>
    </source>
</evidence>
<dbReference type="CDD" id="cd16922">
    <property type="entry name" value="HATPase_EvgS-ArcB-TorS-like"/>
    <property type="match status" value="1"/>
</dbReference>
<dbReference type="Pfam" id="PF00512">
    <property type="entry name" value="HisKA"/>
    <property type="match status" value="1"/>
</dbReference>
<evidence type="ECO:0000256" key="5">
    <source>
        <dbReference type="ARBA" id="ARBA00022553"/>
    </source>
</evidence>
<dbReference type="InterPro" id="IPR008207">
    <property type="entry name" value="Sig_transdc_His_kin_Hpt_dom"/>
</dbReference>
<feature type="domain" description="Histidine kinase" evidence="19">
    <location>
        <begin position="232"/>
        <end position="446"/>
    </location>
</feature>
<reference evidence="22 23" key="1">
    <citation type="submission" date="2018-06" db="EMBL/GenBank/DDBJ databases">
        <title>Genomic Encyclopedia of Archaeal and Bacterial Type Strains, Phase II (KMG-II): from individual species to whole genera.</title>
        <authorList>
            <person name="Goeker M."/>
        </authorList>
    </citation>
    <scope>NUCLEOTIDE SEQUENCE [LARGE SCALE GENOMIC DNA]</scope>
    <source>
        <strain evidence="22 23">DSM 22009</strain>
    </source>
</reference>
<dbReference type="InterPro" id="IPR036097">
    <property type="entry name" value="HisK_dim/P_sf"/>
</dbReference>
<dbReference type="PANTHER" id="PTHR45339">
    <property type="entry name" value="HYBRID SIGNAL TRANSDUCTION HISTIDINE KINASE J"/>
    <property type="match status" value="1"/>
</dbReference>
<dbReference type="Gene3D" id="1.20.120.160">
    <property type="entry name" value="HPT domain"/>
    <property type="match status" value="1"/>
</dbReference>
<evidence type="ECO:0000256" key="3">
    <source>
        <dbReference type="ARBA" id="ARBA00012438"/>
    </source>
</evidence>
<comment type="subcellular location">
    <subcellularLocation>
        <location evidence="2">Cell membrane</location>
        <topology evidence="2">Multi-pass membrane protein</topology>
    </subcellularLocation>
</comment>
<evidence type="ECO:0000256" key="15">
    <source>
        <dbReference type="PROSITE-ProRule" id="PRU00169"/>
    </source>
</evidence>
<keyword evidence="12" id="KW-0902">Two-component regulatory system</keyword>
<dbReference type="InterPro" id="IPR004358">
    <property type="entry name" value="Sig_transdc_His_kin-like_C"/>
</dbReference>
<dbReference type="SUPFAM" id="SSF47384">
    <property type="entry name" value="Homodimeric domain of signal transducing histidine kinase"/>
    <property type="match status" value="1"/>
</dbReference>
<evidence type="ECO:0000256" key="7">
    <source>
        <dbReference type="ARBA" id="ARBA00022692"/>
    </source>
</evidence>
<dbReference type="InterPro" id="IPR036890">
    <property type="entry name" value="HATPase_C_sf"/>
</dbReference>
<dbReference type="FunFam" id="1.10.287.130:FF:000004">
    <property type="entry name" value="Ethylene receptor 1"/>
    <property type="match status" value="1"/>
</dbReference>
<comment type="caution">
    <text evidence="22">The sequence shown here is derived from an EMBL/GenBank/DDBJ whole genome shotgun (WGS) entry which is preliminary data.</text>
</comment>
<dbReference type="SUPFAM" id="SSF47226">
    <property type="entry name" value="Histidine-containing phosphotransfer domain, HPT domain"/>
    <property type="match status" value="1"/>
</dbReference>
<organism evidence="22 23">
    <name type="scientific">Palleronia aestuarii</name>
    <dbReference type="NCBI Taxonomy" id="568105"/>
    <lineage>
        <taxon>Bacteria</taxon>
        <taxon>Pseudomonadati</taxon>
        <taxon>Pseudomonadota</taxon>
        <taxon>Alphaproteobacteria</taxon>
        <taxon>Rhodobacterales</taxon>
        <taxon>Roseobacteraceae</taxon>
        <taxon>Palleronia</taxon>
    </lineage>
</organism>
<keyword evidence="11 18" id="KW-1133">Transmembrane helix</keyword>
<dbReference type="Pfam" id="PF02518">
    <property type="entry name" value="HATPase_c"/>
    <property type="match status" value="1"/>
</dbReference>
<dbReference type="Gene3D" id="3.40.50.2300">
    <property type="match status" value="1"/>
</dbReference>
<evidence type="ECO:0000313" key="22">
    <source>
        <dbReference type="EMBL" id="PZX11347.1"/>
    </source>
</evidence>
<dbReference type="PROSITE" id="PS50109">
    <property type="entry name" value="HIS_KIN"/>
    <property type="match status" value="1"/>
</dbReference>
<dbReference type="SMART" id="SM00387">
    <property type="entry name" value="HATPase_c"/>
    <property type="match status" value="1"/>
</dbReference>
<feature type="modified residue" description="4-aspartylphosphate" evidence="15">
    <location>
        <position position="518"/>
    </location>
</feature>
<evidence type="ECO:0000256" key="6">
    <source>
        <dbReference type="ARBA" id="ARBA00022679"/>
    </source>
</evidence>